<dbReference type="Proteomes" id="UP001622950">
    <property type="component" value="Unassembled WGS sequence"/>
</dbReference>
<reference evidence="1" key="1">
    <citation type="submission" date="2024-11" db="EMBL/GenBank/DDBJ databases">
        <authorList>
            <person name="Lucas J.A."/>
        </authorList>
    </citation>
    <scope>NUCLEOTIDE SEQUENCE</scope>
    <source>
        <strain evidence="1">Z 8.8</strain>
    </source>
</reference>
<proteinExistence type="predicted"/>
<keyword evidence="1" id="KW-0378">Hydrolase</keyword>
<organism evidence="1 2">
    <name type="scientific">Pseudomonas neuropathica</name>
    <dbReference type="NCBI Taxonomy" id="2730425"/>
    <lineage>
        <taxon>Bacteria</taxon>
        <taxon>Pseudomonadati</taxon>
        <taxon>Pseudomonadota</taxon>
        <taxon>Gammaproteobacteria</taxon>
        <taxon>Pseudomonadales</taxon>
        <taxon>Pseudomonadaceae</taxon>
        <taxon>Pseudomonas</taxon>
    </lineage>
</organism>
<keyword evidence="2" id="KW-1185">Reference proteome</keyword>
<evidence type="ECO:0000313" key="1">
    <source>
        <dbReference type="EMBL" id="MFK9079198.1"/>
    </source>
</evidence>
<accession>A0ACC7MMD9</accession>
<gene>
    <name evidence="1" type="ORF">ACJEBM_00695</name>
</gene>
<evidence type="ECO:0000313" key="2">
    <source>
        <dbReference type="Proteomes" id="UP001622950"/>
    </source>
</evidence>
<protein>
    <submittedName>
        <fullName evidence="1">PaaI family thioesterase</fullName>
        <ecNumber evidence="1">3.1.2.-</ecNumber>
    </submittedName>
</protein>
<comment type="caution">
    <text evidence="1">The sequence shown here is derived from an EMBL/GenBank/DDBJ whole genome shotgun (WGS) entry which is preliminary data.</text>
</comment>
<dbReference type="EC" id="3.1.2.-" evidence="1"/>
<sequence>MNSIPEPFEAAAHEDKPLAGFVPMGRVGFVVHCTGLYVNEERSVLAARIRPEHLNPLGIAHGGFLATLADTAFGRALRLAAATDLPPATINLSMDYLSPANLGAWVEAHVQIHRIGRSLSHASLDLLDGERLVARGKATFIGNTPSLHGKPRQG</sequence>
<dbReference type="EMBL" id="JBJHQE010000001">
    <property type="protein sequence ID" value="MFK9079198.1"/>
    <property type="molecule type" value="Genomic_DNA"/>
</dbReference>
<name>A0ACC7MMD9_9PSED</name>